<evidence type="ECO:0000313" key="1">
    <source>
        <dbReference type="EMBL" id="MER3123593.1"/>
    </source>
</evidence>
<comment type="caution">
    <text evidence="1">The sequence shown here is derived from an EMBL/GenBank/DDBJ whole genome shotgun (WGS) entry which is preliminary data.</text>
</comment>
<dbReference type="Proteomes" id="UP001467674">
    <property type="component" value="Unassembled WGS sequence"/>
</dbReference>
<accession>A0ABV1SAK7</accession>
<keyword evidence="2" id="KW-1185">Reference proteome</keyword>
<proteinExistence type="predicted"/>
<organism evidence="1 2">
    <name type="scientific">Bacillus altitudinis</name>
    <dbReference type="NCBI Taxonomy" id="293387"/>
    <lineage>
        <taxon>Bacteria</taxon>
        <taxon>Bacillati</taxon>
        <taxon>Bacillota</taxon>
        <taxon>Bacilli</taxon>
        <taxon>Bacillales</taxon>
        <taxon>Bacillaceae</taxon>
        <taxon>Bacillus</taxon>
    </lineage>
</organism>
<sequence>MESGNSGKVENNRTYGNKKEFAILIGNEATDVNVFNTKGTGRVIALGTNFNGYYGTSSDDTIRKIITKAN</sequence>
<evidence type="ECO:0008006" key="3">
    <source>
        <dbReference type="Google" id="ProtNLM"/>
    </source>
</evidence>
<protein>
    <recommendedName>
        <fullName evidence="3">Alkaline phosphatase</fullName>
    </recommendedName>
</protein>
<evidence type="ECO:0000313" key="2">
    <source>
        <dbReference type="Proteomes" id="UP001467674"/>
    </source>
</evidence>
<dbReference type="EMBL" id="JBEOME010000019">
    <property type="protein sequence ID" value="MER3123593.1"/>
    <property type="molecule type" value="Genomic_DNA"/>
</dbReference>
<gene>
    <name evidence="1" type="ORF">ABQG71_20755</name>
</gene>
<name>A0ABV1SAK7_BACAB</name>
<reference evidence="1 2" key="1">
    <citation type="submission" date="2024-06" db="EMBL/GenBank/DDBJ databases">
        <title>Construction of an artificial bacterial consortium using nitrogen cycle bacteria from Cuatro Cienegas Basin and a mangrove forest.</title>
        <authorList>
            <person name="Aguilera-Najera D."/>
            <person name="Marquez-Cianci L."/>
            <person name="Martinez-Perez E."/>
            <person name="Rosas-Barrera M."/>
            <person name="Rodriguez-Cruz U.E."/>
            <person name="Tapia-Lopez R."/>
            <person name="Eguiarte L.E."/>
            <person name="Souza-Saldivar V."/>
        </authorList>
    </citation>
    <scope>NUCLEOTIDE SEQUENCE [LARGE SCALE GENOMIC DNA]</scope>
    <source>
        <strain evidence="1 2">S14-15</strain>
    </source>
</reference>
<dbReference type="RefSeq" id="WP_171465390.1">
    <property type="nucleotide sequence ID" value="NZ_JBEOME010000019.1"/>
</dbReference>